<dbReference type="Gene3D" id="1.50.10.10">
    <property type="match status" value="1"/>
</dbReference>
<dbReference type="Proteomes" id="UP000321154">
    <property type="component" value="Unassembled WGS sequence"/>
</dbReference>
<reference evidence="6 8" key="2">
    <citation type="submission" date="2020-07" db="EMBL/GenBank/DDBJ databases">
        <title>Sequencing the genomes of 1000 actinobacteria strains.</title>
        <authorList>
            <person name="Klenk H.-P."/>
        </authorList>
    </citation>
    <scope>NUCLEOTIDE SEQUENCE [LARGE SCALE GENOMIC DNA]</scope>
    <source>
        <strain evidence="6 8">DSM 10309</strain>
    </source>
</reference>
<dbReference type="Proteomes" id="UP000522688">
    <property type="component" value="Unassembled WGS sequence"/>
</dbReference>
<organism evidence="6 8">
    <name type="scientific">Frigoribacterium faeni</name>
    <dbReference type="NCBI Taxonomy" id="145483"/>
    <lineage>
        <taxon>Bacteria</taxon>
        <taxon>Bacillati</taxon>
        <taxon>Actinomycetota</taxon>
        <taxon>Actinomycetes</taxon>
        <taxon>Micrococcales</taxon>
        <taxon>Microbacteriaceae</taxon>
        <taxon>Frigoribacterium</taxon>
    </lineage>
</organism>
<protein>
    <submittedName>
        <fullName evidence="6">Endoglucanase</fullName>
        <ecNumber evidence="6">3.2.1.4</ecNumber>
    </submittedName>
</protein>
<feature type="region of interest" description="Disordered" evidence="4">
    <location>
        <begin position="37"/>
        <end position="60"/>
    </location>
</feature>
<keyword evidence="3 6" id="KW-0326">Glycosidase</keyword>
<dbReference type="GO" id="GO:0005975">
    <property type="term" value="P:carbohydrate metabolic process"/>
    <property type="evidence" value="ECO:0007669"/>
    <property type="project" value="InterPro"/>
</dbReference>
<proteinExistence type="inferred from homology"/>
<sequence length="389" mass="40094">MTKKTTLLLAAVVVVAVAVTAGIASLVVGPFGGTSDEADGRTGATSDPGITPAPASERTPDQIGQAFLDDWVDSDGRVVRRDQGDDTVSEGQAYGLLVAVGVGDEDAFDTIWGWTTDNLVREDGLLAWQWADGAVVDDGPASDADVDAARALVLAGDAFDRPDLTAAGVELGDVVLDAMTASTDVGRILLPGLWAQGDAPWSYNPSYASPATFQELGDASGDPRWDELVIGSRAVTASILDQTALPSNWAQVAADGTVVPLPSADGSSGTVEYSYDAARLPLRYAESCDPADVELAARMAPVLQRYDDLPMQLDLGGQSTGADQSPLAYAARAAAEAAAGDAQSASDDLRRADELSVSTPTYYGTAWAALAALQLDGSSIGPCSPLEAN</sequence>
<name>A0A7W3JIB9_9MICO</name>
<comment type="caution">
    <text evidence="6">The sequence shown here is derived from an EMBL/GenBank/DDBJ whole genome shotgun (WGS) entry which is preliminary data.</text>
</comment>
<evidence type="ECO:0000313" key="8">
    <source>
        <dbReference type="Proteomes" id="UP000522688"/>
    </source>
</evidence>
<dbReference type="EC" id="3.2.1.4" evidence="6"/>
<dbReference type="EMBL" id="JACGWW010000002">
    <property type="protein sequence ID" value="MBA8813395.1"/>
    <property type="molecule type" value="Genomic_DNA"/>
</dbReference>
<evidence type="ECO:0000313" key="5">
    <source>
        <dbReference type="EMBL" id="GEK83088.1"/>
    </source>
</evidence>
<dbReference type="EMBL" id="BJUV01000011">
    <property type="protein sequence ID" value="GEK83088.1"/>
    <property type="molecule type" value="Genomic_DNA"/>
</dbReference>
<gene>
    <name evidence="6" type="ORF">FB463_001644</name>
    <name evidence="5" type="ORF">FFA01_13970</name>
</gene>
<keyword evidence="2 6" id="KW-0378">Hydrolase</keyword>
<dbReference type="OrthoDB" id="525039at2"/>
<dbReference type="InterPro" id="IPR002037">
    <property type="entry name" value="Glyco_hydro_8"/>
</dbReference>
<evidence type="ECO:0000313" key="7">
    <source>
        <dbReference type="Proteomes" id="UP000321154"/>
    </source>
</evidence>
<keyword evidence="7" id="KW-1185">Reference proteome</keyword>
<evidence type="ECO:0000256" key="4">
    <source>
        <dbReference type="SAM" id="MobiDB-lite"/>
    </source>
</evidence>
<comment type="similarity">
    <text evidence="1">Belongs to the glycosyl hydrolase 8 (cellulase D) family.</text>
</comment>
<accession>A0A7W3JIB9</accession>
<evidence type="ECO:0000256" key="3">
    <source>
        <dbReference type="ARBA" id="ARBA00023295"/>
    </source>
</evidence>
<dbReference type="PRINTS" id="PR00735">
    <property type="entry name" value="GLHYDRLASE8"/>
</dbReference>
<dbReference type="InterPro" id="IPR008928">
    <property type="entry name" value="6-hairpin_glycosidase_sf"/>
</dbReference>
<dbReference type="SUPFAM" id="SSF48208">
    <property type="entry name" value="Six-hairpin glycosidases"/>
    <property type="match status" value="1"/>
</dbReference>
<dbReference type="InterPro" id="IPR012341">
    <property type="entry name" value="6hp_glycosidase-like_sf"/>
</dbReference>
<dbReference type="RefSeq" id="WP_146854384.1">
    <property type="nucleotide sequence ID" value="NZ_BAAAHR010000001.1"/>
</dbReference>
<reference evidence="5 7" key="1">
    <citation type="submission" date="2019-07" db="EMBL/GenBank/DDBJ databases">
        <title>Whole genome shotgun sequence of Frigoribacterium faeni NBRC 103066.</title>
        <authorList>
            <person name="Hosoyama A."/>
            <person name="Uohara A."/>
            <person name="Ohji S."/>
            <person name="Ichikawa N."/>
        </authorList>
    </citation>
    <scope>NUCLEOTIDE SEQUENCE [LARGE SCALE GENOMIC DNA]</scope>
    <source>
        <strain evidence="5 7">NBRC 103066</strain>
    </source>
</reference>
<dbReference type="GO" id="GO:0008810">
    <property type="term" value="F:cellulase activity"/>
    <property type="evidence" value="ECO:0007669"/>
    <property type="project" value="UniProtKB-EC"/>
</dbReference>
<evidence type="ECO:0000313" key="6">
    <source>
        <dbReference type="EMBL" id="MBA8813395.1"/>
    </source>
</evidence>
<dbReference type="AlphaFoldDB" id="A0A7W3JIB9"/>
<evidence type="ECO:0000256" key="2">
    <source>
        <dbReference type="ARBA" id="ARBA00022801"/>
    </source>
</evidence>
<dbReference type="Pfam" id="PF01270">
    <property type="entry name" value="Glyco_hydro_8"/>
    <property type="match status" value="1"/>
</dbReference>
<evidence type="ECO:0000256" key="1">
    <source>
        <dbReference type="ARBA" id="ARBA00009209"/>
    </source>
</evidence>